<keyword evidence="1" id="KW-0175">Coiled coil</keyword>
<sequence length="451" mass="52253">MRYSTELRESPARKAIELCWSRCLPKTRHKYLQSTEILGLVRELESFLGIRELLKPEEEQLLRTTLKLKPQLRLFKSECLSFILGLAHFRTLEEFFETRFRITPERLASLVESSLREDPKSTSAADRLGPTGRSSAWFPDVPSQDTGVYDRYIPRSTHLNHPERGGPGDLYKDYQRNSPVSKESWFLRWTRGFGTKDTDKVRFDSSVDEKPSPPQEIGEKSWISRAAGFGKLWLLSLRTATDLQPLRDNRTKDYKEPSSYSGSLSYGITPQERRLQELRLSFADVRSQAKKLEHESSRVAEKSLDQSLTELQAAVRDQARIISRLERERGRSFKTAAPGVISLLYVPWDYFTGFVATFLRDLIEELLPPGCKRSVPEFLVRVLSIVLGFFVIINFFKLLYFVAVIALYSSETAPSYIFYDDEVRELAPLSWLQEFPTLEYWSYQLRDMMGY</sequence>
<feature type="transmembrane region" description="Helical" evidence="2">
    <location>
        <begin position="379"/>
        <end position="408"/>
    </location>
</feature>
<keyword evidence="2" id="KW-0812">Transmembrane</keyword>
<evidence type="ECO:0000256" key="1">
    <source>
        <dbReference type="SAM" id="Coils"/>
    </source>
</evidence>
<evidence type="ECO:0000313" key="4">
    <source>
        <dbReference type="Proteomes" id="UP000092555"/>
    </source>
</evidence>
<reference evidence="3 4" key="1">
    <citation type="submission" date="2016-05" db="EMBL/GenBank/DDBJ databases">
        <title>Comparative genomics of biotechnologically important yeasts.</title>
        <authorList>
            <consortium name="DOE Joint Genome Institute"/>
            <person name="Riley R."/>
            <person name="Haridas S."/>
            <person name="Wolfe K.H."/>
            <person name="Lopes M.R."/>
            <person name="Hittinger C.T."/>
            <person name="Goker M."/>
            <person name="Salamov A."/>
            <person name="Wisecaver J."/>
            <person name="Long T.M."/>
            <person name="Aerts A.L."/>
            <person name="Barry K."/>
            <person name="Choi C."/>
            <person name="Clum A."/>
            <person name="Coughlan A.Y."/>
            <person name="Deshpande S."/>
            <person name="Douglass A.P."/>
            <person name="Hanson S.J."/>
            <person name="Klenk H.-P."/>
            <person name="LaButti K."/>
            <person name="Lapidus A."/>
            <person name="Lindquist E."/>
            <person name="Lipzen A."/>
            <person name="Meier-kolthoff J.P."/>
            <person name="Ohm R.A."/>
            <person name="Otillar R.P."/>
            <person name="Pangilinan J."/>
            <person name="Peng Y."/>
            <person name="Rokas A."/>
            <person name="Rosa C.A."/>
            <person name="Scheuner C."/>
            <person name="Sibirny A.A."/>
            <person name="Slot J.C."/>
            <person name="Stielow J.B."/>
            <person name="Sun H."/>
            <person name="Kurtzman C.P."/>
            <person name="Blackwell M."/>
            <person name="Grigoriev I.V."/>
            <person name="Jeffries T.W."/>
        </authorList>
    </citation>
    <scope>NUCLEOTIDE SEQUENCE [LARGE SCALE GENOMIC DNA]</scope>
    <source>
        <strain evidence="3 4">NRRL YB-4993</strain>
    </source>
</reference>
<dbReference type="Proteomes" id="UP000092555">
    <property type="component" value="Unassembled WGS sequence"/>
</dbReference>
<dbReference type="STRING" id="869754.A0A1A0HAS8"/>
<dbReference type="AlphaFoldDB" id="A0A1A0HAS8"/>
<proteinExistence type="predicted"/>
<protein>
    <submittedName>
        <fullName evidence="3">Uncharacterized protein</fullName>
    </submittedName>
</protein>
<organism evidence="3 4">
    <name type="scientific">Metschnikowia bicuspidata var. bicuspidata NRRL YB-4993</name>
    <dbReference type="NCBI Taxonomy" id="869754"/>
    <lineage>
        <taxon>Eukaryota</taxon>
        <taxon>Fungi</taxon>
        <taxon>Dikarya</taxon>
        <taxon>Ascomycota</taxon>
        <taxon>Saccharomycotina</taxon>
        <taxon>Pichiomycetes</taxon>
        <taxon>Metschnikowiaceae</taxon>
        <taxon>Metschnikowia</taxon>
    </lineage>
</organism>
<evidence type="ECO:0000256" key="2">
    <source>
        <dbReference type="SAM" id="Phobius"/>
    </source>
</evidence>
<name>A0A1A0HAS8_9ASCO</name>
<dbReference type="EMBL" id="LXTC01000003">
    <property type="protein sequence ID" value="OBA21100.1"/>
    <property type="molecule type" value="Genomic_DNA"/>
</dbReference>
<gene>
    <name evidence="3" type="ORF">METBIDRAFT_11670</name>
</gene>
<feature type="coiled-coil region" evidence="1">
    <location>
        <begin position="275"/>
        <end position="328"/>
    </location>
</feature>
<accession>A0A1A0HAS8</accession>
<keyword evidence="2" id="KW-1133">Transmembrane helix</keyword>
<dbReference type="GeneID" id="30027031"/>
<comment type="caution">
    <text evidence="3">The sequence shown here is derived from an EMBL/GenBank/DDBJ whole genome shotgun (WGS) entry which is preliminary data.</text>
</comment>
<evidence type="ECO:0000313" key="3">
    <source>
        <dbReference type="EMBL" id="OBA21100.1"/>
    </source>
</evidence>
<keyword evidence="2" id="KW-0472">Membrane</keyword>
<dbReference type="RefSeq" id="XP_018711610.1">
    <property type="nucleotide sequence ID" value="XM_018854055.1"/>
</dbReference>
<keyword evidence="4" id="KW-1185">Reference proteome</keyword>
<dbReference type="OrthoDB" id="4079855at2759"/>